<sequence>MSGPALLPLEILEACISASNTTTWLSLASVSKIFHSLTIRSLYRDISLGSPSSVIACCRTLSSNSTASSSVRTLLINHLPNKPVKSNQNYFSSYHVSLREALQSLIEIRTLRLLVEDPSLIFVFKDSVLPRLQHFACRLILSSPLVSFLNRHPTVNYLEVSPHEDIISSVKPILPPLYLPELEYFAGNGEYLSAMSPAISLRAAFLSWGAVDSSPEAAIAVLERHSGDSLNVITCRRRGWNLDLIDMISTRLPYIYSLHIANIVVVDSYPTEAYLEAIWTYLKRFENLQRLVLNCVDVYGIANLACRMDVDFSIITSWGEACPSLTEISLPHSGRLSWHRITENFWIPDIENVNGSTWLYTAILSDKYPGWHSLVNKAEKRIRENVSNPIDFDRLTTVLHLMERRGRCDFVVGVKIEEAKEEVEEKNT</sequence>
<accession>B0DMB6</accession>
<dbReference type="EMBL" id="DS547119">
    <property type="protein sequence ID" value="EDR04166.1"/>
    <property type="molecule type" value="Genomic_DNA"/>
</dbReference>
<dbReference type="KEGG" id="lbc:LACBIDRAFT_304782"/>
<dbReference type="InParanoid" id="B0DMB6"/>
<protein>
    <submittedName>
        <fullName evidence="1">Predicted protein</fullName>
    </submittedName>
</protein>
<organism evidence="2">
    <name type="scientific">Laccaria bicolor (strain S238N-H82 / ATCC MYA-4686)</name>
    <name type="common">Bicoloured deceiver</name>
    <name type="synonym">Laccaria laccata var. bicolor</name>
    <dbReference type="NCBI Taxonomy" id="486041"/>
    <lineage>
        <taxon>Eukaryota</taxon>
        <taxon>Fungi</taxon>
        <taxon>Dikarya</taxon>
        <taxon>Basidiomycota</taxon>
        <taxon>Agaricomycotina</taxon>
        <taxon>Agaricomycetes</taxon>
        <taxon>Agaricomycetidae</taxon>
        <taxon>Agaricales</taxon>
        <taxon>Agaricineae</taxon>
        <taxon>Hydnangiaceae</taxon>
        <taxon>Laccaria</taxon>
    </lineage>
</organism>
<proteinExistence type="predicted"/>
<dbReference type="AlphaFoldDB" id="B0DMB6"/>
<name>B0DMB6_LACBS</name>
<dbReference type="GeneID" id="6080756"/>
<dbReference type="RefSeq" id="XP_001885057.1">
    <property type="nucleotide sequence ID" value="XM_001885022.1"/>
</dbReference>
<dbReference type="Proteomes" id="UP000001194">
    <property type="component" value="Unassembled WGS sequence"/>
</dbReference>
<evidence type="ECO:0000313" key="2">
    <source>
        <dbReference type="Proteomes" id="UP000001194"/>
    </source>
</evidence>
<gene>
    <name evidence="1" type="ORF">LACBIDRAFT_304782</name>
</gene>
<evidence type="ECO:0000313" key="1">
    <source>
        <dbReference type="EMBL" id="EDR04166.1"/>
    </source>
</evidence>
<dbReference type="HOGENOM" id="CLU_048772_0_0_1"/>
<reference evidence="1 2" key="1">
    <citation type="journal article" date="2008" name="Nature">
        <title>The genome of Laccaria bicolor provides insights into mycorrhizal symbiosis.</title>
        <authorList>
            <person name="Martin F."/>
            <person name="Aerts A."/>
            <person name="Ahren D."/>
            <person name="Brun A."/>
            <person name="Danchin E.G.J."/>
            <person name="Duchaussoy F."/>
            <person name="Gibon J."/>
            <person name="Kohler A."/>
            <person name="Lindquist E."/>
            <person name="Pereda V."/>
            <person name="Salamov A."/>
            <person name="Shapiro H.J."/>
            <person name="Wuyts J."/>
            <person name="Blaudez D."/>
            <person name="Buee M."/>
            <person name="Brokstein P."/>
            <person name="Canbaeck B."/>
            <person name="Cohen D."/>
            <person name="Courty P.E."/>
            <person name="Coutinho P.M."/>
            <person name="Delaruelle C."/>
            <person name="Detter J.C."/>
            <person name="Deveau A."/>
            <person name="DiFazio S."/>
            <person name="Duplessis S."/>
            <person name="Fraissinet-Tachet L."/>
            <person name="Lucic E."/>
            <person name="Frey-Klett P."/>
            <person name="Fourrey C."/>
            <person name="Feussner I."/>
            <person name="Gay G."/>
            <person name="Grimwood J."/>
            <person name="Hoegger P.J."/>
            <person name="Jain P."/>
            <person name="Kilaru S."/>
            <person name="Labbe J."/>
            <person name="Lin Y.C."/>
            <person name="Legue V."/>
            <person name="Le Tacon F."/>
            <person name="Marmeisse R."/>
            <person name="Melayah D."/>
            <person name="Montanini B."/>
            <person name="Muratet M."/>
            <person name="Nehls U."/>
            <person name="Niculita-Hirzel H."/>
            <person name="Oudot-Le Secq M.P."/>
            <person name="Peter M."/>
            <person name="Quesneville H."/>
            <person name="Rajashekar B."/>
            <person name="Reich M."/>
            <person name="Rouhier N."/>
            <person name="Schmutz J."/>
            <person name="Yin T."/>
            <person name="Chalot M."/>
            <person name="Henrissat B."/>
            <person name="Kuees U."/>
            <person name="Lucas S."/>
            <person name="Van de Peer Y."/>
            <person name="Podila G.K."/>
            <person name="Polle A."/>
            <person name="Pukkila P.J."/>
            <person name="Richardson P.M."/>
            <person name="Rouze P."/>
            <person name="Sanders I.R."/>
            <person name="Stajich J.E."/>
            <person name="Tunlid A."/>
            <person name="Tuskan G."/>
            <person name="Grigoriev I.V."/>
        </authorList>
    </citation>
    <scope>NUCLEOTIDE SEQUENCE [LARGE SCALE GENOMIC DNA]</scope>
    <source>
        <strain evidence="2">S238N-H82 / ATCC MYA-4686</strain>
    </source>
</reference>
<keyword evidence="2" id="KW-1185">Reference proteome</keyword>
<dbReference type="OrthoDB" id="3190489at2759"/>